<dbReference type="SUPFAM" id="SSF52833">
    <property type="entry name" value="Thioredoxin-like"/>
    <property type="match status" value="1"/>
</dbReference>
<feature type="domain" description="Thioredoxin" evidence="1">
    <location>
        <begin position="248"/>
        <end position="390"/>
    </location>
</feature>
<reference evidence="2 3" key="1">
    <citation type="submission" date="2022-08" db="EMBL/GenBank/DDBJ databases">
        <title>Myroides zhujiangensis sp. nov., a novel bacterium isolated from sediment in the Pearl River Estuary.</title>
        <authorList>
            <person name="Cui L."/>
        </authorList>
    </citation>
    <scope>NUCLEOTIDE SEQUENCE [LARGE SCALE GENOMIC DNA]</scope>
    <source>
        <strain evidence="2 3">SCSIO 72103</strain>
    </source>
</reference>
<dbReference type="InterPro" id="IPR013766">
    <property type="entry name" value="Thioredoxin_domain"/>
</dbReference>
<dbReference type="Proteomes" id="UP001317001">
    <property type="component" value="Chromosome"/>
</dbReference>
<dbReference type="InterPro" id="IPR000866">
    <property type="entry name" value="AhpC/TSA"/>
</dbReference>
<evidence type="ECO:0000313" key="3">
    <source>
        <dbReference type="Proteomes" id="UP001317001"/>
    </source>
</evidence>
<dbReference type="PROSITE" id="PS51352">
    <property type="entry name" value="THIOREDOXIN_2"/>
    <property type="match status" value="1"/>
</dbReference>
<gene>
    <name evidence="2" type="ORF">NPX36_07965</name>
</gene>
<dbReference type="Pfam" id="PF00578">
    <property type="entry name" value="AhpC-TSA"/>
    <property type="match status" value="1"/>
</dbReference>
<name>A0ABY5NP27_9FLAO</name>
<dbReference type="CDD" id="cd02966">
    <property type="entry name" value="TlpA_like_family"/>
    <property type="match status" value="1"/>
</dbReference>
<dbReference type="PANTHER" id="PTHR42852:SF13">
    <property type="entry name" value="PROTEIN DIPZ"/>
    <property type="match status" value="1"/>
</dbReference>
<dbReference type="PANTHER" id="PTHR42852">
    <property type="entry name" value="THIOL:DISULFIDE INTERCHANGE PROTEIN DSBE"/>
    <property type="match status" value="1"/>
</dbReference>
<evidence type="ECO:0000259" key="1">
    <source>
        <dbReference type="PROSITE" id="PS51352"/>
    </source>
</evidence>
<dbReference type="EMBL" id="CP102382">
    <property type="protein sequence ID" value="UUV20303.1"/>
    <property type="molecule type" value="Genomic_DNA"/>
</dbReference>
<dbReference type="InterPro" id="IPR050553">
    <property type="entry name" value="Thioredoxin_ResA/DsbE_sf"/>
</dbReference>
<sequence>MNNIILSFILCISTSLVAQTAEDKALINEIIQKYNSHSSMMFDINYMIKFFDEEQPIYLNSSVKIERDLSDKVFRSKFAYTRNDSMFQLIKYYDTKNLYVIEHKNKKITQYNTKKKETFPVTGNIDGRVIDVYFSKIANVPAVINNQKNIKTYTDSANYIIVKLQFPDKDDYYDETEQLYFNKELKVIDKITYSAKYKDQIQKNQWLLSNITFNTFNSNDLKESLQQYFDTYTLEDYKPLTEEDYKLLSNKSKAPEIKGFLYPDYTKETDLKFNKIKVIDFWYTSCMPCIQAIPALNQIHKEFKDYVDVIGINPMETKLKDQQRIEKFLKRTPVNYDILLVNGTIPKAYNVRVYPTVYIIGTDGKIKYSAMGYSETLHNELRKELKKLIKKHR</sequence>
<accession>A0ABY5NP27</accession>
<protein>
    <submittedName>
        <fullName evidence="2">TlpA family protein disulfide reductase</fullName>
    </submittedName>
</protein>
<proteinExistence type="predicted"/>
<dbReference type="InterPro" id="IPR036249">
    <property type="entry name" value="Thioredoxin-like_sf"/>
</dbReference>
<keyword evidence="3" id="KW-1185">Reference proteome</keyword>
<dbReference type="RefSeq" id="WP_257498210.1">
    <property type="nucleotide sequence ID" value="NZ_CP102382.1"/>
</dbReference>
<dbReference type="Gene3D" id="3.40.30.10">
    <property type="entry name" value="Glutaredoxin"/>
    <property type="match status" value="1"/>
</dbReference>
<evidence type="ECO:0000313" key="2">
    <source>
        <dbReference type="EMBL" id="UUV20303.1"/>
    </source>
</evidence>
<organism evidence="2 3">
    <name type="scientific">Paenimyroides aestuarii</name>
    <dbReference type="NCBI Taxonomy" id="2968490"/>
    <lineage>
        <taxon>Bacteria</taxon>
        <taxon>Pseudomonadati</taxon>
        <taxon>Bacteroidota</taxon>
        <taxon>Flavobacteriia</taxon>
        <taxon>Flavobacteriales</taxon>
        <taxon>Flavobacteriaceae</taxon>
        <taxon>Paenimyroides</taxon>
    </lineage>
</organism>